<protein>
    <submittedName>
        <fullName evidence="6">Chromosome 5 open reading frame 34</fullName>
    </submittedName>
</protein>
<reference evidence="6" key="1">
    <citation type="submission" date="2025-08" db="UniProtKB">
        <authorList>
            <consortium name="Ensembl"/>
        </authorList>
    </citation>
    <scope>IDENTIFICATION</scope>
</reference>
<dbReference type="Proteomes" id="UP000694545">
    <property type="component" value="Unplaced"/>
</dbReference>
<dbReference type="InterPro" id="IPR053901">
    <property type="entry name" value="C5orf34-like"/>
</dbReference>
<accession>A0A8D2KRE9</accession>
<dbReference type="InterPro" id="IPR053900">
    <property type="entry name" value="C5orf34-like_dom"/>
</dbReference>
<dbReference type="Pfam" id="PF22834">
    <property type="entry name" value="Polo_box_4"/>
    <property type="match status" value="1"/>
</dbReference>
<name>A0A8D2KRE9_VARKO</name>
<dbReference type="Pfam" id="PF15016">
    <property type="entry name" value="C5orf34_C"/>
    <property type="match status" value="1"/>
</dbReference>
<dbReference type="Ensembl" id="ENSVKKT00000001774.1">
    <property type="protein sequence ID" value="ENSVKKP00000001716.1"/>
    <property type="gene ID" value="ENSVKKG00000001395.1"/>
</dbReference>
<evidence type="ECO:0000313" key="7">
    <source>
        <dbReference type="Proteomes" id="UP000694545"/>
    </source>
</evidence>
<evidence type="ECO:0000256" key="1">
    <source>
        <dbReference type="SAM" id="MobiDB-lite"/>
    </source>
</evidence>
<dbReference type="PANTHER" id="PTHR34531">
    <property type="entry name" value="ZGC:153352"/>
    <property type="match status" value="1"/>
</dbReference>
<dbReference type="Pfam" id="PF22833">
    <property type="entry name" value="C5orf34_2nd"/>
    <property type="match status" value="1"/>
</dbReference>
<proteinExistence type="predicted"/>
<keyword evidence="7" id="KW-1185">Reference proteome</keyword>
<organism evidence="6 7">
    <name type="scientific">Varanus komodoensis</name>
    <name type="common">Komodo dragon</name>
    <dbReference type="NCBI Taxonomy" id="61221"/>
    <lineage>
        <taxon>Eukaryota</taxon>
        <taxon>Metazoa</taxon>
        <taxon>Chordata</taxon>
        <taxon>Craniata</taxon>
        <taxon>Vertebrata</taxon>
        <taxon>Euteleostomi</taxon>
        <taxon>Lepidosauria</taxon>
        <taxon>Squamata</taxon>
        <taxon>Bifurcata</taxon>
        <taxon>Unidentata</taxon>
        <taxon>Episquamata</taxon>
        <taxon>Toxicofera</taxon>
        <taxon>Anguimorpha</taxon>
        <taxon>Paleoanguimorpha</taxon>
        <taxon>Varanoidea</taxon>
        <taxon>Varanidae</taxon>
        <taxon>Varanus</taxon>
    </lineage>
</organism>
<evidence type="ECO:0000259" key="5">
    <source>
        <dbReference type="Pfam" id="PF22834"/>
    </source>
</evidence>
<dbReference type="Pfam" id="PF15025">
    <property type="entry name" value="C5orf34-like_N"/>
    <property type="match status" value="1"/>
</dbReference>
<evidence type="ECO:0000259" key="4">
    <source>
        <dbReference type="Pfam" id="PF22833"/>
    </source>
</evidence>
<dbReference type="InterPro" id="IPR027865">
    <property type="entry name" value="C5orf34-like_C"/>
</dbReference>
<feature type="domain" description="C5orf34-like C-terminal" evidence="2">
    <location>
        <begin position="436"/>
        <end position="515"/>
    </location>
</feature>
<dbReference type="InterPro" id="IPR053899">
    <property type="entry name" value="C5orf34-like_2nd"/>
</dbReference>
<feature type="domain" description="C5orf34-like second" evidence="4">
    <location>
        <begin position="120"/>
        <end position="249"/>
    </location>
</feature>
<reference evidence="6" key="2">
    <citation type="submission" date="2025-09" db="UniProtKB">
        <authorList>
            <consortium name="Ensembl"/>
        </authorList>
    </citation>
    <scope>IDENTIFICATION</scope>
</reference>
<feature type="domain" description="C5orf34-like" evidence="5">
    <location>
        <begin position="327"/>
        <end position="412"/>
    </location>
</feature>
<feature type="region of interest" description="Disordered" evidence="1">
    <location>
        <begin position="196"/>
        <end position="219"/>
    </location>
</feature>
<evidence type="ECO:0000313" key="6">
    <source>
        <dbReference type="Ensembl" id="ENSVKKP00000001716.1"/>
    </source>
</evidence>
<evidence type="ECO:0000259" key="3">
    <source>
        <dbReference type="Pfam" id="PF15025"/>
    </source>
</evidence>
<feature type="domain" description="C5orf34-like N-terminal" evidence="3">
    <location>
        <begin position="7"/>
        <end position="76"/>
    </location>
</feature>
<dbReference type="AlphaFoldDB" id="A0A8D2KRE9"/>
<sequence>MESENFMVLYEDNSVEVYYLDGSRLLLSPCGSEFLFEHAVPASAHPLQPPERVRQRTQFAISIYREQLLQAIDFRNQYSEHPYLPSGIIPPKRKSVFFTDIYEASWPSPDTAHETICMHNGIVKVSSLDGHTCLFLPELQQDFTVEFFCKVSQKLSMPLPFLERGCNESTQDQCGTSSQHSVLKLPSKQLKTEEKDSLSFKATKNHAQDSISSPAQTDHENCSSEYSKVIQHMSVSSCPEEWKYPLSLAFMFYQLHACNRAEADEGNQKSEDMQLDASQCEMSKAITCLPSALPLSCHAPYLHRWTFMDFIQLRKEDCLYSSHSQAIKVLWNKGVIYRLEKITVKSMEIYPGDGSVFKSEGSFLGKYFTRYFIQEKTKQREETMYSVSSLPPDIPGSPYSVGEVITQAVRILQHDLENILSLAHNYSVCCWKVVKMLPVPLAENVIPNVGRFFAYPDNKIHAVFHDGMILNMVWDFGSPYGKSQVSIKRSWCKLTSPEGSQQLLHIDHPGVHERYYWILLICSRMNITLMTQVFSNVKDFSKVTYYLFALSGIYRTKSSSHLTPLFFNIIW</sequence>
<dbReference type="InterPro" id="IPR027830">
    <property type="entry name" value="C5orf34-like_N"/>
</dbReference>
<evidence type="ECO:0000259" key="2">
    <source>
        <dbReference type="Pfam" id="PF15016"/>
    </source>
</evidence>
<dbReference type="PANTHER" id="PTHR34531:SF1">
    <property type="entry name" value="CHROMOSOME 5 OPEN READING FRAME 34"/>
    <property type="match status" value="1"/>
</dbReference>